<accession>A0ABQ8T8D1</accession>
<sequence>MAGLCEGGNEPSGSLKANDRQRCELVPRCTGQRARVQPRSQVKNPGRRCVASRNRAGRGSVTGEAPHTRLATGGTDVFCKEETVWKVMCVLVGHKQFELNARSKKLATLVRANRSQSHSVPRILSQDKRDDRMTICGDLISSADDDPTFLNRIITGDETWRFLYDPQLKRQSATWKTPLSPRQKKPRQDRSKGKVMLELFFDSNGIVNMEFIPEGATVNKTRYKEILGRL</sequence>
<dbReference type="EMBL" id="JAJSOF020000015">
    <property type="protein sequence ID" value="KAJ4442216.1"/>
    <property type="molecule type" value="Genomic_DNA"/>
</dbReference>
<reference evidence="1 2" key="1">
    <citation type="journal article" date="2022" name="Allergy">
        <title>Genome assembly and annotation of Periplaneta americana reveal a comprehensive cockroach allergen profile.</title>
        <authorList>
            <person name="Wang L."/>
            <person name="Xiong Q."/>
            <person name="Saelim N."/>
            <person name="Wang L."/>
            <person name="Nong W."/>
            <person name="Wan A.T."/>
            <person name="Shi M."/>
            <person name="Liu X."/>
            <person name="Cao Q."/>
            <person name="Hui J.H.L."/>
            <person name="Sookrung N."/>
            <person name="Leung T.F."/>
            <person name="Tungtrongchitr A."/>
            <person name="Tsui S.K.W."/>
        </authorList>
    </citation>
    <scope>NUCLEOTIDE SEQUENCE [LARGE SCALE GENOMIC DNA]</scope>
    <source>
        <strain evidence="1">PWHHKU_190912</strain>
    </source>
</reference>
<evidence type="ECO:0000313" key="1">
    <source>
        <dbReference type="EMBL" id="KAJ4442216.1"/>
    </source>
</evidence>
<dbReference type="InterPro" id="IPR001888">
    <property type="entry name" value="Transposase_1"/>
</dbReference>
<dbReference type="Pfam" id="PF01359">
    <property type="entry name" value="Transposase_1"/>
    <property type="match status" value="1"/>
</dbReference>
<name>A0ABQ8T8D1_PERAM</name>
<dbReference type="PANTHER" id="PTHR46060">
    <property type="entry name" value="MARINER MOS1 TRANSPOSASE-LIKE PROTEIN"/>
    <property type="match status" value="1"/>
</dbReference>
<dbReference type="Proteomes" id="UP001148838">
    <property type="component" value="Unassembled WGS sequence"/>
</dbReference>
<gene>
    <name evidence="1" type="ORF">ANN_12082</name>
</gene>
<comment type="caution">
    <text evidence="1">The sequence shown here is derived from an EMBL/GenBank/DDBJ whole genome shotgun (WGS) entry which is preliminary data.</text>
</comment>
<dbReference type="PANTHER" id="PTHR46060:SF1">
    <property type="entry name" value="MARINER MOS1 TRANSPOSASE-LIKE PROTEIN"/>
    <property type="match status" value="1"/>
</dbReference>
<dbReference type="InterPro" id="IPR036397">
    <property type="entry name" value="RNaseH_sf"/>
</dbReference>
<dbReference type="Gene3D" id="3.30.420.10">
    <property type="entry name" value="Ribonuclease H-like superfamily/Ribonuclease H"/>
    <property type="match status" value="1"/>
</dbReference>
<proteinExistence type="predicted"/>
<protein>
    <submittedName>
        <fullName evidence="1">Uncharacterized protein</fullName>
    </submittedName>
</protein>
<organism evidence="1 2">
    <name type="scientific">Periplaneta americana</name>
    <name type="common">American cockroach</name>
    <name type="synonym">Blatta americana</name>
    <dbReference type="NCBI Taxonomy" id="6978"/>
    <lineage>
        <taxon>Eukaryota</taxon>
        <taxon>Metazoa</taxon>
        <taxon>Ecdysozoa</taxon>
        <taxon>Arthropoda</taxon>
        <taxon>Hexapoda</taxon>
        <taxon>Insecta</taxon>
        <taxon>Pterygota</taxon>
        <taxon>Neoptera</taxon>
        <taxon>Polyneoptera</taxon>
        <taxon>Dictyoptera</taxon>
        <taxon>Blattodea</taxon>
        <taxon>Blattoidea</taxon>
        <taxon>Blattidae</taxon>
        <taxon>Blattinae</taxon>
        <taxon>Periplaneta</taxon>
    </lineage>
</organism>
<evidence type="ECO:0000313" key="2">
    <source>
        <dbReference type="Proteomes" id="UP001148838"/>
    </source>
</evidence>
<dbReference type="InterPro" id="IPR052709">
    <property type="entry name" value="Transposase-MT_Hybrid"/>
</dbReference>
<keyword evidence="2" id="KW-1185">Reference proteome</keyword>